<gene>
    <name evidence="2" type="primary">Cnig_chr_X.g24886</name>
    <name evidence="2" type="ORF">B9Z55_024886</name>
</gene>
<proteinExistence type="predicted"/>
<comment type="caution">
    <text evidence="2">The sequence shown here is derived from an EMBL/GenBank/DDBJ whole genome shotgun (WGS) entry which is preliminary data.</text>
</comment>
<evidence type="ECO:0000313" key="2">
    <source>
        <dbReference type="EMBL" id="PIC19283.1"/>
    </source>
</evidence>
<dbReference type="Proteomes" id="UP000230233">
    <property type="component" value="Chromosome X"/>
</dbReference>
<sequence>MRVLHKTPVFHNAPKASGKRNEDSVCTLQETQTSVVNWSALCATTPWSVNRTQEVCVEWWWTDKRRKQVDWFIDSNRRESEND</sequence>
<reference evidence="3" key="1">
    <citation type="submission" date="2017-10" db="EMBL/GenBank/DDBJ databases">
        <title>Rapid genome shrinkage in a self-fertile nematode reveals novel sperm competition proteins.</title>
        <authorList>
            <person name="Yin D."/>
            <person name="Schwarz E.M."/>
            <person name="Thomas C.G."/>
            <person name="Felde R.L."/>
            <person name="Korf I.F."/>
            <person name="Cutter A.D."/>
            <person name="Schartner C.M."/>
            <person name="Ralston E.J."/>
            <person name="Meyer B.J."/>
            <person name="Haag E.S."/>
        </authorList>
    </citation>
    <scope>NUCLEOTIDE SEQUENCE [LARGE SCALE GENOMIC DNA]</scope>
    <source>
        <strain evidence="3">JU1422</strain>
    </source>
</reference>
<dbReference type="AlphaFoldDB" id="A0A2G5SWF9"/>
<protein>
    <submittedName>
        <fullName evidence="2">Uncharacterized protein</fullName>
    </submittedName>
</protein>
<accession>A0A2G5SWF9</accession>
<organism evidence="2 3">
    <name type="scientific">Caenorhabditis nigoni</name>
    <dbReference type="NCBI Taxonomy" id="1611254"/>
    <lineage>
        <taxon>Eukaryota</taxon>
        <taxon>Metazoa</taxon>
        <taxon>Ecdysozoa</taxon>
        <taxon>Nematoda</taxon>
        <taxon>Chromadorea</taxon>
        <taxon>Rhabditida</taxon>
        <taxon>Rhabditina</taxon>
        <taxon>Rhabditomorpha</taxon>
        <taxon>Rhabditoidea</taxon>
        <taxon>Rhabditidae</taxon>
        <taxon>Peloderinae</taxon>
        <taxon>Caenorhabditis</taxon>
    </lineage>
</organism>
<keyword evidence="3" id="KW-1185">Reference proteome</keyword>
<feature type="region of interest" description="Disordered" evidence="1">
    <location>
        <begin position="1"/>
        <end position="23"/>
    </location>
</feature>
<evidence type="ECO:0000256" key="1">
    <source>
        <dbReference type="SAM" id="MobiDB-lite"/>
    </source>
</evidence>
<dbReference type="EMBL" id="PDUG01000006">
    <property type="protein sequence ID" value="PIC19283.1"/>
    <property type="molecule type" value="Genomic_DNA"/>
</dbReference>
<name>A0A2G5SWF9_9PELO</name>
<evidence type="ECO:0000313" key="3">
    <source>
        <dbReference type="Proteomes" id="UP000230233"/>
    </source>
</evidence>